<dbReference type="AlphaFoldDB" id="A0A5K7Z9R6"/>
<evidence type="ECO:0000256" key="2">
    <source>
        <dbReference type="ARBA" id="ARBA00022723"/>
    </source>
</evidence>
<protein>
    <recommendedName>
        <fullName evidence="7">4-hydroxy-3-methylbut-2-en-1-yl diphosphate synthase (flavodoxin)</fullName>
        <ecNumber evidence="7">1.17.7.3</ecNumber>
    </recommendedName>
    <alternativeName>
        <fullName evidence="7">1-hydroxy-2-methyl-2-(E)-butenyl 4-diphosphate synthase</fullName>
    </alternativeName>
</protein>
<dbReference type="Gene3D" id="3.20.20.20">
    <property type="entry name" value="Dihydropteroate synthase-like"/>
    <property type="match status" value="1"/>
</dbReference>
<comment type="pathway">
    <text evidence="7">Isoprenoid biosynthesis; isopentenyl diphosphate biosynthesis via DXP pathway; isopentenyl diphosphate from 1-deoxy-D-xylulose 5-phosphate: step 5/6.</text>
</comment>
<dbReference type="Pfam" id="PF26540">
    <property type="entry name" value="GcpE_C"/>
    <property type="match status" value="1"/>
</dbReference>
<keyword evidence="6 7" id="KW-0414">Isoprene biosynthesis</keyword>
<comment type="cofactor">
    <cofactor evidence="7">
        <name>[4Fe-4S] cluster</name>
        <dbReference type="ChEBI" id="CHEBI:49883"/>
    </cofactor>
    <text evidence="7">Binds 1 [4Fe-4S] cluster.</text>
</comment>
<comment type="catalytic activity">
    <reaction evidence="7">
        <text>(2E)-4-hydroxy-3-methylbut-2-enyl diphosphate + oxidized [flavodoxin] + H2O + 2 H(+) = 2-C-methyl-D-erythritol 2,4-cyclic diphosphate + reduced [flavodoxin]</text>
        <dbReference type="Rhea" id="RHEA:43604"/>
        <dbReference type="Rhea" id="RHEA-COMP:10622"/>
        <dbReference type="Rhea" id="RHEA-COMP:10623"/>
        <dbReference type="ChEBI" id="CHEBI:15377"/>
        <dbReference type="ChEBI" id="CHEBI:15378"/>
        <dbReference type="ChEBI" id="CHEBI:57618"/>
        <dbReference type="ChEBI" id="CHEBI:58210"/>
        <dbReference type="ChEBI" id="CHEBI:58483"/>
        <dbReference type="ChEBI" id="CHEBI:128753"/>
        <dbReference type="EC" id="1.17.7.3"/>
    </reaction>
</comment>
<dbReference type="NCBIfam" id="NF001540">
    <property type="entry name" value="PRK00366.1"/>
    <property type="match status" value="1"/>
</dbReference>
<dbReference type="OrthoDB" id="9803214at2"/>
<name>A0A5K7Z9R6_9BACT</name>
<gene>
    <name evidence="7 10" type="primary">ispG</name>
    <name evidence="10" type="ORF">DSCW_38480</name>
</gene>
<dbReference type="SUPFAM" id="SSF56014">
    <property type="entry name" value="Nitrite and sulphite reductase 4Fe-4S domain-like"/>
    <property type="match status" value="1"/>
</dbReference>
<dbReference type="InterPro" id="IPR045854">
    <property type="entry name" value="NO2/SO3_Rdtase_4Fe4S_sf"/>
</dbReference>
<dbReference type="InterPro" id="IPR011005">
    <property type="entry name" value="Dihydropteroate_synth-like_sf"/>
</dbReference>
<dbReference type="InterPro" id="IPR058579">
    <property type="entry name" value="IspG_C"/>
</dbReference>
<dbReference type="HAMAP" id="MF_00159">
    <property type="entry name" value="IspG"/>
    <property type="match status" value="1"/>
</dbReference>
<reference evidence="10 11" key="1">
    <citation type="submission" date="2019-11" db="EMBL/GenBank/DDBJ databases">
        <title>Comparative genomics of hydrocarbon-degrading Desulfosarcina strains.</title>
        <authorList>
            <person name="Watanabe M."/>
            <person name="Kojima H."/>
            <person name="Fukui M."/>
        </authorList>
    </citation>
    <scope>NUCLEOTIDE SEQUENCE [LARGE SCALE GENOMIC DNA]</scope>
    <source>
        <strain evidence="10 11">PP31</strain>
    </source>
</reference>
<comment type="function">
    <text evidence="7">Converts 2C-methyl-D-erythritol 2,4-cyclodiphosphate (ME-2,4cPP) into 1-hydroxy-2-methyl-2-(E)-butenyl 4-diphosphate.</text>
</comment>
<dbReference type="GO" id="GO:0051539">
    <property type="term" value="F:4 iron, 4 sulfur cluster binding"/>
    <property type="evidence" value="ECO:0007669"/>
    <property type="project" value="UniProtKB-UniRule"/>
</dbReference>
<dbReference type="RefSeq" id="WP_155305256.1">
    <property type="nucleotide sequence ID" value="NZ_AP021875.1"/>
</dbReference>
<dbReference type="GO" id="GO:0016114">
    <property type="term" value="P:terpenoid biosynthetic process"/>
    <property type="evidence" value="ECO:0007669"/>
    <property type="project" value="InterPro"/>
</dbReference>
<dbReference type="Gene3D" id="3.30.413.10">
    <property type="entry name" value="Sulfite Reductase Hemoprotein, domain 1"/>
    <property type="match status" value="1"/>
</dbReference>
<keyword evidence="1 7" id="KW-0004">4Fe-4S</keyword>
<dbReference type="InterPro" id="IPR004588">
    <property type="entry name" value="IspG_bac-typ"/>
</dbReference>
<evidence type="ECO:0000259" key="9">
    <source>
        <dbReference type="Pfam" id="PF26540"/>
    </source>
</evidence>
<feature type="binding site" evidence="7">
    <location>
        <position position="303"/>
    </location>
    <ligand>
        <name>[4Fe-4S] cluster</name>
        <dbReference type="ChEBI" id="CHEBI:49883"/>
    </ligand>
</feature>
<feature type="binding site" evidence="7">
    <location>
        <position position="271"/>
    </location>
    <ligand>
        <name>[4Fe-4S] cluster</name>
        <dbReference type="ChEBI" id="CHEBI:49883"/>
    </ligand>
</feature>
<feature type="domain" description="IspG C-terminal" evidence="9">
    <location>
        <begin position="264"/>
        <end position="351"/>
    </location>
</feature>
<dbReference type="EMBL" id="AP021875">
    <property type="protein sequence ID" value="BBO76431.1"/>
    <property type="molecule type" value="Genomic_DNA"/>
</dbReference>
<dbReference type="GO" id="GO:0019288">
    <property type="term" value="P:isopentenyl diphosphate biosynthetic process, methylerythritol 4-phosphate pathway"/>
    <property type="evidence" value="ECO:0007669"/>
    <property type="project" value="UniProtKB-UniRule"/>
</dbReference>
<evidence type="ECO:0000256" key="3">
    <source>
        <dbReference type="ARBA" id="ARBA00023002"/>
    </source>
</evidence>
<feature type="binding site" evidence="7">
    <location>
        <position position="310"/>
    </location>
    <ligand>
        <name>[4Fe-4S] cluster</name>
        <dbReference type="ChEBI" id="CHEBI:49883"/>
    </ligand>
</feature>
<evidence type="ECO:0000256" key="6">
    <source>
        <dbReference type="ARBA" id="ARBA00023229"/>
    </source>
</evidence>
<dbReference type="Pfam" id="PF04551">
    <property type="entry name" value="GcpE"/>
    <property type="match status" value="1"/>
</dbReference>
<dbReference type="KEGG" id="dwd:DSCW_38480"/>
<dbReference type="Proteomes" id="UP000427769">
    <property type="component" value="Chromosome"/>
</dbReference>
<evidence type="ECO:0000256" key="5">
    <source>
        <dbReference type="ARBA" id="ARBA00023014"/>
    </source>
</evidence>
<keyword evidence="5 7" id="KW-0411">Iron-sulfur</keyword>
<dbReference type="PIRSF" id="PIRSF004640">
    <property type="entry name" value="IspG"/>
    <property type="match status" value="1"/>
</dbReference>
<dbReference type="PANTHER" id="PTHR30454:SF0">
    <property type="entry name" value="4-HYDROXY-3-METHYLBUT-2-EN-1-YL DIPHOSPHATE SYNTHASE (FERREDOXIN), CHLOROPLASTIC"/>
    <property type="match status" value="1"/>
</dbReference>
<dbReference type="UniPathway" id="UPA00056">
    <property type="reaction ID" value="UER00096"/>
</dbReference>
<dbReference type="GO" id="GO:0046429">
    <property type="term" value="F:4-hydroxy-3-methylbut-2-en-1-yl diphosphate synthase activity (ferredoxin)"/>
    <property type="evidence" value="ECO:0007669"/>
    <property type="project" value="UniProtKB-UniRule"/>
</dbReference>
<keyword evidence="4 7" id="KW-0408">Iron</keyword>
<dbReference type="FunFam" id="3.20.20.20:FF:000001">
    <property type="entry name" value="4-hydroxy-3-methylbut-2-en-1-yl diphosphate synthase (flavodoxin)"/>
    <property type="match status" value="1"/>
</dbReference>
<dbReference type="PANTHER" id="PTHR30454">
    <property type="entry name" value="4-HYDROXY-3-METHYLBUT-2-EN-1-YL DIPHOSPHATE SYNTHASE"/>
    <property type="match status" value="1"/>
</dbReference>
<keyword evidence="11" id="KW-1185">Reference proteome</keyword>
<proteinExistence type="inferred from homology"/>
<accession>A0A5K7Z9R6</accession>
<comment type="similarity">
    <text evidence="7">Belongs to the IspG family.</text>
</comment>
<keyword evidence="2 7" id="KW-0479">Metal-binding</keyword>
<dbReference type="InterPro" id="IPR058578">
    <property type="entry name" value="IspG_TIM"/>
</dbReference>
<evidence type="ECO:0000256" key="7">
    <source>
        <dbReference type="HAMAP-Rule" id="MF_00159"/>
    </source>
</evidence>
<feature type="domain" description="IspG TIM-barrel" evidence="8">
    <location>
        <begin position="10"/>
        <end position="249"/>
    </location>
</feature>
<evidence type="ECO:0000259" key="8">
    <source>
        <dbReference type="Pfam" id="PF04551"/>
    </source>
</evidence>
<keyword evidence="3 7" id="KW-0560">Oxidoreductase</keyword>
<dbReference type="GO" id="GO:0141197">
    <property type="term" value="F:4-hydroxy-3-methylbut-2-enyl-diphosphate synthase activity (flavodoxin)"/>
    <property type="evidence" value="ECO:0007669"/>
    <property type="project" value="UniProtKB-EC"/>
</dbReference>
<evidence type="ECO:0000256" key="1">
    <source>
        <dbReference type="ARBA" id="ARBA00022485"/>
    </source>
</evidence>
<dbReference type="GO" id="GO:0005506">
    <property type="term" value="F:iron ion binding"/>
    <property type="evidence" value="ECO:0007669"/>
    <property type="project" value="InterPro"/>
</dbReference>
<dbReference type="SUPFAM" id="SSF51717">
    <property type="entry name" value="Dihydropteroate synthetase-like"/>
    <property type="match status" value="1"/>
</dbReference>
<dbReference type="EC" id="1.17.7.3" evidence="7"/>
<sequence length="360" mass="38790">MSLSITRKKTRRIMVGDVAVGGGAPISVQSMTNTKTDDVDATVQQIRRLTEAGCEIVRVAVPDESAAQAISQIKPAIDIPLVADIHFDYRLAIASARNGADGLRFNPGNIGSHKNIRALVDCARDCRIPIRIGVNAGSLEKDILEKHQGVTAKAMVESALRHAALLQDLDFHDIKISIKASDVPRTLEAYRMLSRRTDLPLHVGVTEAGALYSGIVKSALGIGTLLAEGIGDTLRVSLTRDPVEEVRVGFEILRALDIRHRGPEIVSCPTCGRCDIPLFEIVDAVEKALMTRTTPVKLAIMGCVVNGPGEAREADIGVAGGNGVGILFKKGKVVKKFPQDRLVDVVLDAVDEFERQNKSR</sequence>
<evidence type="ECO:0000256" key="4">
    <source>
        <dbReference type="ARBA" id="ARBA00023004"/>
    </source>
</evidence>
<feature type="binding site" evidence="7">
    <location>
        <position position="268"/>
    </location>
    <ligand>
        <name>[4Fe-4S] cluster</name>
        <dbReference type="ChEBI" id="CHEBI:49883"/>
    </ligand>
</feature>
<evidence type="ECO:0000313" key="10">
    <source>
        <dbReference type="EMBL" id="BBO76431.1"/>
    </source>
</evidence>
<dbReference type="InterPro" id="IPR016425">
    <property type="entry name" value="IspG_bac"/>
</dbReference>
<organism evidence="10 11">
    <name type="scientific">Desulfosarcina widdelii</name>
    <dbReference type="NCBI Taxonomy" id="947919"/>
    <lineage>
        <taxon>Bacteria</taxon>
        <taxon>Pseudomonadati</taxon>
        <taxon>Thermodesulfobacteriota</taxon>
        <taxon>Desulfobacteria</taxon>
        <taxon>Desulfobacterales</taxon>
        <taxon>Desulfosarcinaceae</taxon>
        <taxon>Desulfosarcina</taxon>
    </lineage>
</organism>
<evidence type="ECO:0000313" key="11">
    <source>
        <dbReference type="Proteomes" id="UP000427769"/>
    </source>
</evidence>
<dbReference type="NCBIfam" id="TIGR00612">
    <property type="entry name" value="ispG_gcpE"/>
    <property type="match status" value="1"/>
</dbReference>